<feature type="non-terminal residue" evidence="1">
    <location>
        <position position="14"/>
    </location>
</feature>
<reference evidence="1 2" key="1">
    <citation type="journal article" date="2019" name="Sci. Rep.">
        <title>Orb-weaving spider Araneus ventricosus genome elucidates the spidroin gene catalogue.</title>
        <authorList>
            <person name="Kono N."/>
            <person name="Nakamura H."/>
            <person name="Ohtoshi R."/>
            <person name="Moran D.A.P."/>
            <person name="Shinohara A."/>
            <person name="Yoshida Y."/>
            <person name="Fujiwara M."/>
            <person name="Mori M."/>
            <person name="Tomita M."/>
            <person name="Arakawa K."/>
        </authorList>
    </citation>
    <scope>NUCLEOTIDE SEQUENCE [LARGE SCALE GENOMIC DNA]</scope>
</reference>
<organism evidence="1 2">
    <name type="scientific">Araneus ventricosus</name>
    <name type="common">Orbweaver spider</name>
    <name type="synonym">Epeira ventricosa</name>
    <dbReference type="NCBI Taxonomy" id="182803"/>
    <lineage>
        <taxon>Eukaryota</taxon>
        <taxon>Metazoa</taxon>
        <taxon>Ecdysozoa</taxon>
        <taxon>Arthropoda</taxon>
        <taxon>Chelicerata</taxon>
        <taxon>Arachnida</taxon>
        <taxon>Araneae</taxon>
        <taxon>Araneomorphae</taxon>
        <taxon>Entelegynae</taxon>
        <taxon>Araneoidea</taxon>
        <taxon>Araneidae</taxon>
        <taxon>Araneus</taxon>
    </lineage>
</organism>
<dbReference type="Proteomes" id="UP000499080">
    <property type="component" value="Unassembled WGS sequence"/>
</dbReference>
<name>A0A4Y2NSG3_ARAVE</name>
<evidence type="ECO:0000313" key="2">
    <source>
        <dbReference type="Proteomes" id="UP000499080"/>
    </source>
</evidence>
<dbReference type="EMBL" id="BGPR01009785">
    <property type="protein sequence ID" value="GBN42261.1"/>
    <property type="molecule type" value="Genomic_DNA"/>
</dbReference>
<gene>
    <name evidence="1" type="ORF">AVEN_181529_1</name>
</gene>
<sequence>MRTTPEVRMALQSR</sequence>
<accession>A0A4Y2NSG3</accession>
<evidence type="ECO:0000313" key="1">
    <source>
        <dbReference type="EMBL" id="GBN42261.1"/>
    </source>
</evidence>
<protein>
    <submittedName>
        <fullName evidence="1">Uncharacterized protein</fullName>
    </submittedName>
</protein>
<proteinExistence type="predicted"/>
<keyword evidence="2" id="KW-1185">Reference proteome</keyword>
<comment type="caution">
    <text evidence="1">The sequence shown here is derived from an EMBL/GenBank/DDBJ whole genome shotgun (WGS) entry which is preliminary data.</text>
</comment>